<feature type="transmembrane region" description="Helical" evidence="8">
    <location>
        <begin position="237"/>
        <end position="254"/>
    </location>
</feature>
<dbReference type="InterPro" id="IPR001905">
    <property type="entry name" value="Ammonium_transpt"/>
</dbReference>
<dbReference type="InterPro" id="IPR029020">
    <property type="entry name" value="Ammonium/urea_transptr"/>
</dbReference>
<feature type="transmembrane region" description="Helical" evidence="8">
    <location>
        <begin position="381"/>
        <end position="406"/>
    </location>
</feature>
<dbReference type="Pfam" id="PF00909">
    <property type="entry name" value="Ammonium_transp"/>
    <property type="match status" value="1"/>
</dbReference>
<accession>A0A2T0VUM8</accession>
<feature type="transmembrane region" description="Helical" evidence="8">
    <location>
        <begin position="197"/>
        <end position="217"/>
    </location>
</feature>
<comment type="similarity">
    <text evidence="2 8">Belongs to the ammonia transporter channel (TC 1.A.11.2) family.</text>
</comment>
<keyword evidence="6 8" id="KW-0472">Membrane</keyword>
<evidence type="ECO:0000256" key="3">
    <source>
        <dbReference type="ARBA" id="ARBA00022448"/>
    </source>
</evidence>
<dbReference type="InterPro" id="IPR019879">
    <property type="entry name" value="Ammonium_transptr_marine"/>
</dbReference>
<protein>
    <recommendedName>
        <fullName evidence="8">Ammonium transporter</fullName>
    </recommendedName>
</protein>
<dbReference type="GO" id="GO:0097272">
    <property type="term" value="P:ammonium homeostasis"/>
    <property type="evidence" value="ECO:0007669"/>
    <property type="project" value="TreeGrafter"/>
</dbReference>
<dbReference type="PROSITE" id="PS01219">
    <property type="entry name" value="AMMONIUM_TRANSP"/>
    <property type="match status" value="1"/>
</dbReference>
<dbReference type="GO" id="GO:0005886">
    <property type="term" value="C:plasma membrane"/>
    <property type="evidence" value="ECO:0007669"/>
    <property type="project" value="UniProtKB-SubCell"/>
</dbReference>
<evidence type="ECO:0000259" key="10">
    <source>
        <dbReference type="Pfam" id="PF00909"/>
    </source>
</evidence>
<dbReference type="NCBIfam" id="TIGR00836">
    <property type="entry name" value="amt"/>
    <property type="match status" value="1"/>
</dbReference>
<dbReference type="SUPFAM" id="SSF111352">
    <property type="entry name" value="Ammonium transporter"/>
    <property type="match status" value="1"/>
</dbReference>
<dbReference type="Proteomes" id="UP000238007">
    <property type="component" value="Unassembled WGS sequence"/>
</dbReference>
<dbReference type="EMBL" id="PVTP01000013">
    <property type="protein sequence ID" value="PRY75235.1"/>
    <property type="molecule type" value="Genomic_DNA"/>
</dbReference>
<dbReference type="PANTHER" id="PTHR11730:SF62">
    <property type="entry name" value="AMMONIUM TRANSPORTER SLL1017-RELATED"/>
    <property type="match status" value="1"/>
</dbReference>
<dbReference type="InterPro" id="IPR018047">
    <property type="entry name" value="Ammonium_transpt_CS"/>
</dbReference>
<feature type="transmembrane region" description="Helical" evidence="8">
    <location>
        <begin position="32"/>
        <end position="56"/>
    </location>
</feature>
<dbReference type="PANTHER" id="PTHR11730">
    <property type="entry name" value="AMMONIUM TRANSPORTER"/>
    <property type="match status" value="1"/>
</dbReference>
<evidence type="ECO:0000313" key="11">
    <source>
        <dbReference type="EMBL" id="PRY75235.1"/>
    </source>
</evidence>
<evidence type="ECO:0000256" key="9">
    <source>
        <dbReference type="SAM" id="SignalP"/>
    </source>
</evidence>
<evidence type="ECO:0000256" key="6">
    <source>
        <dbReference type="ARBA" id="ARBA00023136"/>
    </source>
</evidence>
<keyword evidence="12" id="KW-1185">Reference proteome</keyword>
<feature type="transmembrane region" description="Helical" evidence="8">
    <location>
        <begin position="136"/>
        <end position="155"/>
    </location>
</feature>
<evidence type="ECO:0000256" key="5">
    <source>
        <dbReference type="ARBA" id="ARBA00022989"/>
    </source>
</evidence>
<gene>
    <name evidence="11" type="ORF">CLV80_11345</name>
</gene>
<dbReference type="AlphaFoldDB" id="A0A2T0VUM8"/>
<reference evidence="11 12" key="1">
    <citation type="submission" date="2018-03" db="EMBL/GenBank/DDBJ databases">
        <title>Genomic Encyclopedia of Archaeal and Bacterial Type Strains, Phase II (KMG-II): from individual species to whole genera.</title>
        <authorList>
            <person name="Goeker M."/>
        </authorList>
    </citation>
    <scope>NUCLEOTIDE SEQUENCE [LARGE SCALE GENOMIC DNA]</scope>
    <source>
        <strain evidence="11 12">DSM 101533</strain>
    </source>
</reference>
<organism evidence="11 12">
    <name type="scientific">Yoonia maritima</name>
    <dbReference type="NCBI Taxonomy" id="1435347"/>
    <lineage>
        <taxon>Bacteria</taxon>
        <taxon>Pseudomonadati</taxon>
        <taxon>Pseudomonadota</taxon>
        <taxon>Alphaproteobacteria</taxon>
        <taxon>Rhodobacterales</taxon>
        <taxon>Paracoccaceae</taxon>
        <taxon>Yoonia</taxon>
    </lineage>
</organism>
<evidence type="ECO:0000256" key="8">
    <source>
        <dbReference type="RuleBase" id="RU362002"/>
    </source>
</evidence>
<feature type="transmembrane region" description="Helical" evidence="8">
    <location>
        <begin position="354"/>
        <end position="375"/>
    </location>
</feature>
<evidence type="ECO:0000256" key="4">
    <source>
        <dbReference type="ARBA" id="ARBA00022692"/>
    </source>
</evidence>
<feature type="chain" id="PRO_5015491569" description="Ammonium transporter" evidence="9">
    <location>
        <begin position="23"/>
        <end position="439"/>
    </location>
</feature>
<dbReference type="RefSeq" id="WP_106358922.1">
    <property type="nucleotide sequence ID" value="NZ_JBHOGK010000005.1"/>
</dbReference>
<feature type="domain" description="Ammonium transporter AmtB-like" evidence="10">
    <location>
        <begin position="42"/>
        <end position="433"/>
    </location>
</feature>
<dbReference type="InterPro" id="IPR024041">
    <property type="entry name" value="NH4_transpt_AmtB-like_dom"/>
</dbReference>
<dbReference type="OrthoDB" id="9814202at2"/>
<keyword evidence="5 8" id="KW-1133">Transmembrane helix</keyword>
<dbReference type="GO" id="GO:0008519">
    <property type="term" value="F:ammonium channel activity"/>
    <property type="evidence" value="ECO:0007669"/>
    <property type="project" value="InterPro"/>
</dbReference>
<evidence type="ECO:0000256" key="7">
    <source>
        <dbReference type="ARBA" id="ARBA00023177"/>
    </source>
</evidence>
<comment type="subcellular location">
    <subcellularLocation>
        <location evidence="8">Cell membrane</location>
        <topology evidence="8">Multi-pass membrane protein</topology>
    </subcellularLocation>
    <subcellularLocation>
        <location evidence="1">Membrane</location>
        <topology evidence="1">Multi-pass membrane protein</topology>
    </subcellularLocation>
</comment>
<feature type="transmembrane region" description="Helical" evidence="8">
    <location>
        <begin position="304"/>
        <end position="321"/>
    </location>
</feature>
<name>A0A2T0VUM8_9RHOB</name>
<dbReference type="NCBIfam" id="TIGR03644">
    <property type="entry name" value="marine_trans_1"/>
    <property type="match status" value="1"/>
</dbReference>
<sequence length="439" mass="46377">MKLNKSLLVGAGLALMPTFALAQDAAPTFDEIGPYLMTTLLFLVGGFLVFWMAAGFAMLEAGLVRSKNVTTQLTKNIALFSIASIMYWLVGFNLMYPGEWLVEGWLGPFFSITSLEPVGLAAADASLDYASVASDFFFQLMFCATTASIVSGTLAERIKLWPFLIFVVVLTGFIYPIEASWQWGGGFLSEMGFSDFAGSTLVHAAGGFAALAGAFVLGPRIGKYKDGKTIPMPGSNLTLATLGTFILWLGWFGFNGGSQLAAGTVGDITDVGRIFANTNMAAAAGAVAALILTQVMYKKVDLTMVLNGALAGLVSITAGPLDPSLFGALWIGAVGGVIVVFVVPLLDSLKIDDVVGAIPVHLVAGFWGTMVVPVYTDGTSFVTQFIGFAAIGIFVFVVSLIVWIILKSTMGIRVSEEAEINGLDVSELGMEAYPEFSKG</sequence>
<feature type="transmembrane region" description="Helical" evidence="8">
    <location>
        <begin position="327"/>
        <end position="347"/>
    </location>
</feature>
<evidence type="ECO:0000256" key="1">
    <source>
        <dbReference type="ARBA" id="ARBA00004141"/>
    </source>
</evidence>
<keyword evidence="4 8" id="KW-0812">Transmembrane</keyword>
<keyword evidence="3 8" id="KW-0813">Transport</keyword>
<evidence type="ECO:0000313" key="12">
    <source>
        <dbReference type="Proteomes" id="UP000238007"/>
    </source>
</evidence>
<comment type="caution">
    <text evidence="11">The sequence shown here is derived from an EMBL/GenBank/DDBJ whole genome shotgun (WGS) entry which is preliminary data.</text>
</comment>
<evidence type="ECO:0000256" key="2">
    <source>
        <dbReference type="ARBA" id="ARBA00005887"/>
    </source>
</evidence>
<keyword evidence="9" id="KW-0732">Signal</keyword>
<feature type="transmembrane region" description="Helical" evidence="8">
    <location>
        <begin position="77"/>
        <end position="96"/>
    </location>
</feature>
<dbReference type="Gene3D" id="1.10.3430.10">
    <property type="entry name" value="Ammonium transporter AmtB like domains"/>
    <property type="match status" value="1"/>
</dbReference>
<feature type="transmembrane region" description="Helical" evidence="8">
    <location>
        <begin position="274"/>
        <end position="292"/>
    </location>
</feature>
<proteinExistence type="inferred from homology"/>
<keyword evidence="7 8" id="KW-0924">Ammonia transport</keyword>
<feature type="signal peptide" evidence="9">
    <location>
        <begin position="1"/>
        <end position="22"/>
    </location>
</feature>
<feature type="transmembrane region" description="Helical" evidence="8">
    <location>
        <begin position="160"/>
        <end position="177"/>
    </location>
</feature>